<name>A9QQ83_LYCSI</name>
<keyword evidence="1" id="KW-0812">Transmembrane</keyword>
<keyword evidence="1" id="KW-1133">Transmembrane helix</keyword>
<feature type="non-terminal residue" evidence="2">
    <location>
        <position position="1"/>
    </location>
</feature>
<dbReference type="AlphaFoldDB" id="A9QQ83"/>
<protein>
    <submittedName>
        <fullName evidence="2">Uncharacterized protein</fullName>
    </submittedName>
</protein>
<evidence type="ECO:0000256" key="1">
    <source>
        <dbReference type="SAM" id="Phobius"/>
    </source>
</evidence>
<sequence>ILNKSVSRVNTPFRLRQPKLLPGIIMWFPSILLFLAFTSAFGDIEGGIETCINFIDVEELEGIDSVKTNEDLQKFCPMIINAFNCVEDILKSETGMTFKDLAEIAAGTEIGMGATVAVNLRDIFVDLCTEGSPLNEAYLADADCFDTIDTKLDTCKAKTKEAMKTLNGFAANAVEGADDDEYTPGEDCARNAYMSACVAVIVHDTCGRRAFDTYNSVVKRSGIFKNIVCSVEDLEHLKTTFVDKLDLDDDQKDLLRLAYDLKKRRK</sequence>
<reference evidence="2" key="1">
    <citation type="submission" date="2007-10" db="EMBL/GenBank/DDBJ databases">
        <title>Transcriptome analysis of the venom gland of the Chinese wolf spider Lycosa Singoriensis.</title>
        <authorList>
            <person name="Zhang Y."/>
            <person name="Liang S."/>
        </authorList>
    </citation>
    <scope>NUCLEOTIDE SEQUENCE</scope>
    <source>
        <tissue evidence="2">Venom gland</tissue>
    </source>
</reference>
<dbReference type="EMBL" id="EU247169">
    <property type="protein sequence ID" value="ABX75468.1"/>
    <property type="molecule type" value="mRNA"/>
</dbReference>
<organism evidence="2">
    <name type="scientific">Lycosa singoriensis</name>
    <name type="common">Wolf spider</name>
    <name type="synonym">Aranea singoriensis</name>
    <dbReference type="NCBI Taxonomy" id="434756"/>
    <lineage>
        <taxon>Eukaryota</taxon>
        <taxon>Metazoa</taxon>
        <taxon>Ecdysozoa</taxon>
        <taxon>Arthropoda</taxon>
        <taxon>Chelicerata</taxon>
        <taxon>Arachnida</taxon>
        <taxon>Araneae</taxon>
        <taxon>Araneomorphae</taxon>
        <taxon>Entelegynae</taxon>
        <taxon>Lycosoidea</taxon>
        <taxon>Lycosidae</taxon>
        <taxon>Lycosa</taxon>
    </lineage>
</organism>
<feature type="transmembrane region" description="Helical" evidence="1">
    <location>
        <begin position="20"/>
        <end position="41"/>
    </location>
</feature>
<evidence type="ECO:0000313" key="2">
    <source>
        <dbReference type="EMBL" id="ABX75468.1"/>
    </source>
</evidence>
<keyword evidence="1" id="KW-0472">Membrane</keyword>
<accession>A9QQ83</accession>
<proteinExistence type="evidence at transcript level"/>